<gene>
    <name evidence="1" type="ORF">F3Y22_tig00110430pilonHSYRG00237</name>
</gene>
<reference evidence="1" key="1">
    <citation type="submission" date="2019-09" db="EMBL/GenBank/DDBJ databases">
        <title>Draft genome information of white flower Hibiscus syriacus.</title>
        <authorList>
            <person name="Kim Y.-M."/>
        </authorList>
    </citation>
    <scope>NUCLEOTIDE SEQUENCE [LARGE SCALE GENOMIC DNA]</scope>
    <source>
        <strain evidence="1">YM2019G1</strain>
    </source>
</reference>
<protein>
    <submittedName>
        <fullName evidence="1">Uncharacterized protein</fullName>
    </submittedName>
</protein>
<dbReference type="Proteomes" id="UP000436088">
    <property type="component" value="Unassembled WGS sequence"/>
</dbReference>
<evidence type="ECO:0000313" key="1">
    <source>
        <dbReference type="EMBL" id="KAE8705088.1"/>
    </source>
</evidence>
<name>A0A6A3AM30_HIBSY</name>
<proteinExistence type="predicted"/>
<dbReference type="EMBL" id="VEPZ02000983">
    <property type="protein sequence ID" value="KAE8705088.1"/>
    <property type="molecule type" value="Genomic_DNA"/>
</dbReference>
<dbReference type="AlphaFoldDB" id="A0A6A3AM30"/>
<keyword evidence="2" id="KW-1185">Reference proteome</keyword>
<sequence length="43" mass="5112">MEEGEIDAAEIIEEAESLEQKVYKKKVEMLWKRKLELESTRSN</sequence>
<evidence type="ECO:0000313" key="2">
    <source>
        <dbReference type="Proteomes" id="UP000436088"/>
    </source>
</evidence>
<accession>A0A6A3AM30</accession>
<organism evidence="1 2">
    <name type="scientific">Hibiscus syriacus</name>
    <name type="common">Rose of Sharon</name>
    <dbReference type="NCBI Taxonomy" id="106335"/>
    <lineage>
        <taxon>Eukaryota</taxon>
        <taxon>Viridiplantae</taxon>
        <taxon>Streptophyta</taxon>
        <taxon>Embryophyta</taxon>
        <taxon>Tracheophyta</taxon>
        <taxon>Spermatophyta</taxon>
        <taxon>Magnoliopsida</taxon>
        <taxon>eudicotyledons</taxon>
        <taxon>Gunneridae</taxon>
        <taxon>Pentapetalae</taxon>
        <taxon>rosids</taxon>
        <taxon>malvids</taxon>
        <taxon>Malvales</taxon>
        <taxon>Malvaceae</taxon>
        <taxon>Malvoideae</taxon>
        <taxon>Hibiscus</taxon>
    </lineage>
</organism>
<comment type="caution">
    <text evidence="1">The sequence shown here is derived from an EMBL/GenBank/DDBJ whole genome shotgun (WGS) entry which is preliminary data.</text>
</comment>